<keyword evidence="1" id="KW-0175">Coiled coil</keyword>
<organism evidence="2 3">
    <name type="scientific">Halopseudomonas pachastrellae</name>
    <dbReference type="NCBI Taxonomy" id="254161"/>
    <lineage>
        <taxon>Bacteria</taxon>
        <taxon>Pseudomonadati</taxon>
        <taxon>Pseudomonadota</taxon>
        <taxon>Gammaproteobacteria</taxon>
        <taxon>Pseudomonadales</taxon>
        <taxon>Pseudomonadaceae</taxon>
        <taxon>Halopseudomonas</taxon>
    </lineage>
</organism>
<reference evidence="2 3" key="1">
    <citation type="submission" date="2017-01" db="EMBL/GenBank/DDBJ databases">
        <title>Draft genome sequence of Pseudomonas pachastrellae type strain CCUG 46540T from a deep sea.</title>
        <authorList>
            <person name="Gomila M."/>
            <person name="Mulet M."/>
            <person name="Lalucat J."/>
            <person name="Garcia-Valdes E."/>
        </authorList>
    </citation>
    <scope>NUCLEOTIDE SEQUENCE [LARGE SCALE GENOMIC DNA]</scope>
    <source>
        <strain evidence="2 3">CCUG 46540</strain>
    </source>
</reference>
<proteinExistence type="predicted"/>
<dbReference type="EMBL" id="MUBC01000021">
    <property type="protein sequence ID" value="ONM43801.1"/>
    <property type="molecule type" value="Genomic_DNA"/>
</dbReference>
<feature type="coiled-coil region" evidence="1">
    <location>
        <begin position="9"/>
        <end position="36"/>
    </location>
</feature>
<sequence>MTDLEHLSTQELKAILDETEQRIHEIRAELEEREADTQHTLVESIELSPEWTPVKWAQVKAFFQLVLDELRSKKP</sequence>
<evidence type="ECO:0000313" key="3">
    <source>
        <dbReference type="Proteomes" id="UP000242847"/>
    </source>
</evidence>
<dbReference type="OrthoDB" id="6107100at2"/>
<evidence type="ECO:0000313" key="2">
    <source>
        <dbReference type="EMBL" id="ONM43801.1"/>
    </source>
</evidence>
<evidence type="ECO:0000256" key="1">
    <source>
        <dbReference type="SAM" id="Coils"/>
    </source>
</evidence>
<accession>A0A1S8DFQ7</accession>
<dbReference type="Proteomes" id="UP000242847">
    <property type="component" value="Unassembled WGS sequence"/>
</dbReference>
<keyword evidence="3" id="KW-1185">Reference proteome</keyword>
<dbReference type="STRING" id="254161.SAMN05216256_105108"/>
<gene>
    <name evidence="2" type="ORF">BXT89_10685</name>
</gene>
<comment type="caution">
    <text evidence="2">The sequence shown here is derived from an EMBL/GenBank/DDBJ whole genome shotgun (WGS) entry which is preliminary data.</text>
</comment>
<dbReference type="AlphaFoldDB" id="A0A1S8DFQ7"/>
<dbReference type="RefSeq" id="WP_083727509.1">
    <property type="nucleotide sequence ID" value="NZ_FOUD01000005.1"/>
</dbReference>
<protein>
    <submittedName>
        <fullName evidence="2">Uncharacterized protein</fullName>
    </submittedName>
</protein>
<name>A0A1S8DFQ7_9GAMM</name>